<keyword evidence="1" id="KW-0812">Transmembrane</keyword>
<feature type="transmembrane region" description="Helical" evidence="1">
    <location>
        <begin position="39"/>
        <end position="59"/>
    </location>
</feature>
<gene>
    <name evidence="2" type="ORF">LV75_005220</name>
</gene>
<evidence type="ECO:0000313" key="3">
    <source>
        <dbReference type="Proteomes" id="UP001205185"/>
    </source>
</evidence>
<evidence type="ECO:0000256" key="1">
    <source>
        <dbReference type="SAM" id="Phobius"/>
    </source>
</evidence>
<evidence type="ECO:0008006" key="4">
    <source>
        <dbReference type="Google" id="ProtNLM"/>
    </source>
</evidence>
<proteinExistence type="predicted"/>
<keyword evidence="1" id="KW-0472">Membrane</keyword>
<name>A0ABT1IJ64_9PSEU</name>
<dbReference type="EMBL" id="JAMTCO010000013">
    <property type="protein sequence ID" value="MCP2272694.1"/>
    <property type="molecule type" value="Genomic_DNA"/>
</dbReference>
<comment type="caution">
    <text evidence="2">The sequence shown here is derived from an EMBL/GenBank/DDBJ whole genome shotgun (WGS) entry which is preliminary data.</text>
</comment>
<organism evidence="2 3">
    <name type="scientific">Actinokineospora diospyrosa</name>
    <dbReference type="NCBI Taxonomy" id="103728"/>
    <lineage>
        <taxon>Bacteria</taxon>
        <taxon>Bacillati</taxon>
        <taxon>Actinomycetota</taxon>
        <taxon>Actinomycetes</taxon>
        <taxon>Pseudonocardiales</taxon>
        <taxon>Pseudonocardiaceae</taxon>
        <taxon>Actinokineospora</taxon>
    </lineage>
</organism>
<reference evidence="2 3" key="1">
    <citation type="submission" date="2022-06" db="EMBL/GenBank/DDBJ databases">
        <title>Genomic Encyclopedia of Archaeal and Bacterial Type Strains, Phase II (KMG-II): from individual species to whole genera.</title>
        <authorList>
            <person name="Goeker M."/>
        </authorList>
    </citation>
    <scope>NUCLEOTIDE SEQUENCE [LARGE SCALE GENOMIC DNA]</scope>
    <source>
        <strain evidence="2 3">DSM 44255</strain>
    </source>
</reference>
<keyword evidence="3" id="KW-1185">Reference proteome</keyword>
<sequence>MTRERELLDRAVGVQPPLTLDFDAIEAIGKRAVQRRSRLMATGAVVAISAIALGGAVLMTRPSVPEVTPGSAPVTVEPTTREIAYCYRTADLTSTAPYHHIPVGVSNGDAAGAINEICAAIWTEDQYQWSSRGPGASPPPLVSCVLTTTAVEPQAGAVESGAVAVFPGDIHTCSSLGLPVAKL</sequence>
<protein>
    <recommendedName>
        <fullName evidence="4">Subtilisin inhibitor-like</fullName>
    </recommendedName>
</protein>
<accession>A0ABT1IJ64</accession>
<dbReference type="Proteomes" id="UP001205185">
    <property type="component" value="Unassembled WGS sequence"/>
</dbReference>
<evidence type="ECO:0000313" key="2">
    <source>
        <dbReference type="EMBL" id="MCP2272694.1"/>
    </source>
</evidence>
<dbReference type="RefSeq" id="WP_253889616.1">
    <property type="nucleotide sequence ID" value="NZ_BAAAVB010000008.1"/>
</dbReference>
<keyword evidence="1" id="KW-1133">Transmembrane helix</keyword>